<dbReference type="GO" id="GO:0016787">
    <property type="term" value="F:hydrolase activity"/>
    <property type="evidence" value="ECO:0007669"/>
    <property type="project" value="UniProtKB-KW"/>
</dbReference>
<keyword evidence="2" id="KW-0378">Hydrolase</keyword>
<feature type="domain" description="Helicase C-terminal" evidence="6">
    <location>
        <begin position="333"/>
        <end position="518"/>
    </location>
</feature>
<keyword evidence="4" id="KW-0067">ATP-binding</keyword>
<name>A0A1I5FNL1_9FLAO</name>
<dbReference type="PANTHER" id="PTHR12131">
    <property type="entry name" value="ATP-DEPENDENT RNA AND DNA HELICASE"/>
    <property type="match status" value="1"/>
</dbReference>
<dbReference type="Pfam" id="PF00270">
    <property type="entry name" value="DEAD"/>
    <property type="match status" value="1"/>
</dbReference>
<dbReference type="OrthoDB" id="9812126at2"/>
<evidence type="ECO:0000256" key="1">
    <source>
        <dbReference type="ARBA" id="ARBA00022741"/>
    </source>
</evidence>
<keyword evidence="1" id="KW-0547">Nucleotide-binding</keyword>
<dbReference type="EMBL" id="FOVI01000030">
    <property type="protein sequence ID" value="SFO25344.1"/>
    <property type="molecule type" value="Genomic_DNA"/>
</dbReference>
<dbReference type="Gene3D" id="3.40.50.300">
    <property type="entry name" value="P-loop containing nucleotide triphosphate hydrolases"/>
    <property type="match status" value="2"/>
</dbReference>
<dbReference type="InterPro" id="IPR027417">
    <property type="entry name" value="P-loop_NTPase"/>
</dbReference>
<accession>A0A1I5FNL1</accession>
<dbReference type="GO" id="GO:0003676">
    <property type="term" value="F:nucleic acid binding"/>
    <property type="evidence" value="ECO:0007669"/>
    <property type="project" value="InterPro"/>
</dbReference>
<evidence type="ECO:0000259" key="6">
    <source>
        <dbReference type="PROSITE" id="PS51194"/>
    </source>
</evidence>
<dbReference type="STRING" id="913024.SAMN05421741_1309"/>
<evidence type="ECO:0000259" key="5">
    <source>
        <dbReference type="PROSITE" id="PS51192"/>
    </source>
</evidence>
<keyword evidence="3 7" id="KW-0347">Helicase</keyword>
<sequence length="810" mass="94613">MDRQQRTLDVVIALNQFQNQELERHKFLEKVCEYFDFIKSEVLDDADYRFLIHLSSKAGVPHYYDILHKFNEDKILLRNEDNVKLDVISSLIFESTLYTNENSKLHLYQKEVLDFFTTGKLNRYFLSASTSFGKTHLVYEIINKMNYKNVILIFPSIALLSENLSRIKEGKIKLLNDFKIHTLSDSEINPEENNILIFTPERYLSYLDKNKELEVDFIFVDEVYKIDNSYIIDDESKENERDIAYRMSLFFGLTINTNVDLFIAGPYIDVFEKTDDKYNPSFDLFLEDFKIEKVLLNEYEIVKVNKYSADIKLQTNFDSLNVNLKGKGSKKAKIQELFDRILLQNENAIIYCNTKSIAESVAREYKRSEISTENFSDFLNHLITTFDERWILIKALKKGIGVHHGVVPKYIQKEIIDLFNQVENNLNILSATTTITEGVNTTAKNMIVYKSSKGGGQHIKPLLKFDAKNIAGRAGRFMEHYVGRVITLDNEFLEVIEQEGKPIEHKNYDIQTSKNEVEFEMTKAEYLDDRTKAQIEELRNLQEQFGIPDYIINQFKVISKRQKIYIYKDISQLTPTQISLIKKLISSLNSTTMSLDKDGFQIVLDIILPQVESEALKYLIINSYLDKFNQKRYSILFIALNKYISSGFKGNYEYFLERTISKKKIELENKLKKESEKMDKKLKGINITLNDDEISMCVDSAMRETAELIYNTFKYQLVKYLGVFNLMYKYFISKIENKPLENTSGIDILLIKLEYNAFSEEAKIASDYGVPNKIVAYYDAKTTEQARNIQNSFDSYERSIFEKVKKIIEK</sequence>
<dbReference type="GO" id="GO:0004386">
    <property type="term" value="F:helicase activity"/>
    <property type="evidence" value="ECO:0007669"/>
    <property type="project" value="UniProtKB-KW"/>
</dbReference>
<gene>
    <name evidence="7" type="ORF">SAMN05421741_1309</name>
</gene>
<dbReference type="SUPFAM" id="SSF52540">
    <property type="entry name" value="P-loop containing nucleoside triphosphate hydrolases"/>
    <property type="match status" value="1"/>
</dbReference>
<feature type="domain" description="Helicase ATP-binding" evidence="5">
    <location>
        <begin position="115"/>
        <end position="273"/>
    </location>
</feature>
<evidence type="ECO:0000256" key="3">
    <source>
        <dbReference type="ARBA" id="ARBA00022806"/>
    </source>
</evidence>
<evidence type="ECO:0000256" key="4">
    <source>
        <dbReference type="ARBA" id="ARBA00022840"/>
    </source>
</evidence>
<reference evidence="8" key="1">
    <citation type="submission" date="2016-10" db="EMBL/GenBank/DDBJ databases">
        <authorList>
            <person name="Varghese N."/>
            <person name="Submissions S."/>
        </authorList>
    </citation>
    <scope>NUCLEOTIDE SEQUENCE [LARGE SCALE GENOMIC DNA]</scope>
    <source>
        <strain evidence="8">DS-12</strain>
    </source>
</reference>
<dbReference type="PROSITE" id="PS51192">
    <property type="entry name" value="HELICASE_ATP_BIND_1"/>
    <property type="match status" value="1"/>
</dbReference>
<dbReference type="PANTHER" id="PTHR12131:SF1">
    <property type="entry name" value="ATP-DEPENDENT RNA HELICASE SUPV3L1, MITOCHONDRIAL-RELATED"/>
    <property type="match status" value="1"/>
</dbReference>
<keyword evidence="8" id="KW-1185">Reference proteome</keyword>
<dbReference type="GO" id="GO:0005524">
    <property type="term" value="F:ATP binding"/>
    <property type="evidence" value="ECO:0007669"/>
    <property type="project" value="UniProtKB-KW"/>
</dbReference>
<evidence type="ECO:0000313" key="7">
    <source>
        <dbReference type="EMBL" id="SFO25344.1"/>
    </source>
</evidence>
<evidence type="ECO:0000313" key="8">
    <source>
        <dbReference type="Proteomes" id="UP000199036"/>
    </source>
</evidence>
<dbReference type="SMART" id="SM00490">
    <property type="entry name" value="HELICc"/>
    <property type="match status" value="1"/>
</dbReference>
<protein>
    <submittedName>
        <fullName evidence="7">Helicase conserved C-terminal domain-containing protein</fullName>
    </submittedName>
</protein>
<dbReference type="InterPro" id="IPR014001">
    <property type="entry name" value="Helicase_ATP-bd"/>
</dbReference>
<dbReference type="InterPro" id="IPR001650">
    <property type="entry name" value="Helicase_C-like"/>
</dbReference>
<dbReference type="RefSeq" id="WP_091525926.1">
    <property type="nucleotide sequence ID" value="NZ_FOVI01000030.1"/>
</dbReference>
<dbReference type="InterPro" id="IPR050699">
    <property type="entry name" value="RNA-DNA_Helicase"/>
</dbReference>
<dbReference type="InterPro" id="IPR011545">
    <property type="entry name" value="DEAD/DEAH_box_helicase_dom"/>
</dbReference>
<proteinExistence type="predicted"/>
<organism evidence="7 8">
    <name type="scientific">Paenimyroides ummariense</name>
    <dbReference type="NCBI Taxonomy" id="913024"/>
    <lineage>
        <taxon>Bacteria</taxon>
        <taxon>Pseudomonadati</taxon>
        <taxon>Bacteroidota</taxon>
        <taxon>Flavobacteriia</taxon>
        <taxon>Flavobacteriales</taxon>
        <taxon>Flavobacteriaceae</taxon>
        <taxon>Paenimyroides</taxon>
    </lineage>
</organism>
<dbReference type="PROSITE" id="PS51194">
    <property type="entry name" value="HELICASE_CTER"/>
    <property type="match status" value="1"/>
</dbReference>
<dbReference type="Proteomes" id="UP000199036">
    <property type="component" value="Unassembled WGS sequence"/>
</dbReference>
<dbReference type="AlphaFoldDB" id="A0A1I5FNL1"/>
<dbReference type="Pfam" id="PF00271">
    <property type="entry name" value="Helicase_C"/>
    <property type="match status" value="1"/>
</dbReference>
<evidence type="ECO:0000256" key="2">
    <source>
        <dbReference type="ARBA" id="ARBA00022801"/>
    </source>
</evidence>